<keyword evidence="3" id="KW-1185">Reference proteome</keyword>
<dbReference type="Proteomes" id="UP000249402">
    <property type="component" value="Unassembled WGS sequence"/>
</dbReference>
<dbReference type="PANTHER" id="PTHR33112">
    <property type="entry name" value="DOMAIN PROTEIN, PUTATIVE-RELATED"/>
    <property type="match status" value="1"/>
</dbReference>
<dbReference type="EMBL" id="KZ824526">
    <property type="protein sequence ID" value="RAK94781.1"/>
    <property type="molecule type" value="Genomic_DNA"/>
</dbReference>
<dbReference type="InterPro" id="IPR010730">
    <property type="entry name" value="HET"/>
</dbReference>
<organism evidence="2 3">
    <name type="scientific">Aspergillus ibericus CBS 121593</name>
    <dbReference type="NCBI Taxonomy" id="1448316"/>
    <lineage>
        <taxon>Eukaryota</taxon>
        <taxon>Fungi</taxon>
        <taxon>Dikarya</taxon>
        <taxon>Ascomycota</taxon>
        <taxon>Pezizomycotina</taxon>
        <taxon>Eurotiomycetes</taxon>
        <taxon>Eurotiomycetidae</taxon>
        <taxon>Eurotiales</taxon>
        <taxon>Aspergillaceae</taxon>
        <taxon>Aspergillus</taxon>
        <taxon>Aspergillus subgen. Circumdati</taxon>
    </lineage>
</organism>
<proteinExistence type="predicted"/>
<dbReference type="AlphaFoldDB" id="A0A395GHB9"/>
<reference evidence="2 3" key="1">
    <citation type="submission" date="2018-02" db="EMBL/GenBank/DDBJ databases">
        <title>The genomes of Aspergillus section Nigri reveals drivers in fungal speciation.</title>
        <authorList>
            <consortium name="DOE Joint Genome Institute"/>
            <person name="Vesth T.C."/>
            <person name="Nybo J."/>
            <person name="Theobald S."/>
            <person name="Brandl J."/>
            <person name="Frisvad J.C."/>
            <person name="Nielsen K.F."/>
            <person name="Lyhne E.K."/>
            <person name="Kogle M.E."/>
            <person name="Kuo A."/>
            <person name="Riley R."/>
            <person name="Clum A."/>
            <person name="Nolan M."/>
            <person name="Lipzen A."/>
            <person name="Salamov A."/>
            <person name="Henrissat B."/>
            <person name="Wiebenga A."/>
            <person name="De vries R.P."/>
            <person name="Grigoriev I.V."/>
            <person name="Mortensen U.H."/>
            <person name="Andersen M.R."/>
            <person name="Baker S.E."/>
        </authorList>
    </citation>
    <scope>NUCLEOTIDE SEQUENCE [LARGE SCALE GENOMIC DNA]</scope>
    <source>
        <strain evidence="2 3">CBS 121593</strain>
    </source>
</reference>
<protein>
    <submittedName>
        <fullName evidence="2">HET-domain-containing protein</fullName>
    </submittedName>
</protein>
<dbReference type="GeneID" id="37222174"/>
<name>A0A395GHB9_9EURO</name>
<evidence type="ECO:0000313" key="2">
    <source>
        <dbReference type="EMBL" id="RAK94781.1"/>
    </source>
</evidence>
<gene>
    <name evidence="2" type="ORF">BO80DRAFT_395383</name>
</gene>
<evidence type="ECO:0000313" key="3">
    <source>
        <dbReference type="Proteomes" id="UP000249402"/>
    </source>
</evidence>
<dbReference type="STRING" id="1448316.A0A395GHB9"/>
<accession>A0A395GHB9</accession>
<sequence>MLTGDVCDVWLGNTWVSSTDDDVIKRLNAGGTLSPDIGQFDLLGKWFDICDETHQSCGKSTDTWPTRVVFVGHSNKNSLQLQELESSVDYIALSHCWGDKTLEREQCLTTDRNYSQRKQGFQYDQLPRLFQNAIEVTRNLGKDYLWIDALCIIQGNKDDWQKEGKKMEDVFASAYCTIAPSSATCWVDGFLSNFPTKIPIHKVCQSPNPEHDFSQHVDNGPLSKRAWVLQERILSRRTIFFTSRGIYWECGNGVRCGNLTILKCPLSRWYSIDSNFPSRLHISGVSSTITFLQELIKDYTSRCLTVKTDRVLAFSGLAKRISKALDTYENHGIFENVMHRLLLWKRPDSKTKPLDYEQFKPPSWSWMAYNGRVDFMTVSPLRVSRRLRFAHDHLEVEIRTFAVEMLKNCEMRKDKEYYTVIAGQKEVGSFYFDTDKTLFESCVVIGIDKEDRDDVSDKIYYILIVDKCWGQGCYRRLGVGKIQARYVSEENGDGKLV</sequence>
<dbReference type="Pfam" id="PF06985">
    <property type="entry name" value="HET"/>
    <property type="match status" value="1"/>
</dbReference>
<dbReference type="VEuPathDB" id="FungiDB:BO80DRAFT_395383"/>
<dbReference type="PANTHER" id="PTHR33112:SF10">
    <property type="entry name" value="TOL"/>
    <property type="match status" value="1"/>
</dbReference>
<dbReference type="RefSeq" id="XP_025569109.1">
    <property type="nucleotide sequence ID" value="XM_025717309.1"/>
</dbReference>
<evidence type="ECO:0000259" key="1">
    <source>
        <dbReference type="Pfam" id="PF06985"/>
    </source>
</evidence>
<feature type="domain" description="Heterokaryon incompatibility" evidence="1">
    <location>
        <begin position="90"/>
        <end position="231"/>
    </location>
</feature>
<dbReference type="OrthoDB" id="5362512at2759"/>